<organism evidence="4 5">
    <name type="scientific">Microcystis wesenbergii Mw_QC_S_20081001_S30D</name>
    <dbReference type="NCBI Taxonomy" id="2486245"/>
    <lineage>
        <taxon>Bacteria</taxon>
        <taxon>Bacillati</taxon>
        <taxon>Cyanobacteriota</taxon>
        <taxon>Cyanophyceae</taxon>
        <taxon>Oscillatoriophycideae</taxon>
        <taxon>Chroococcales</taxon>
        <taxon>Microcystaceae</taxon>
        <taxon>Microcystis</taxon>
    </lineage>
</organism>
<dbReference type="AlphaFoldDB" id="A0A552JLI2"/>
<proteinExistence type="predicted"/>
<feature type="transmembrane region" description="Helical" evidence="1">
    <location>
        <begin position="301"/>
        <end position="320"/>
    </location>
</feature>
<feature type="transmembrane region" description="Helical" evidence="1">
    <location>
        <begin position="109"/>
        <end position="127"/>
    </location>
</feature>
<name>A0A552JLI2_9CHRO</name>
<keyword evidence="1" id="KW-1133">Transmembrane helix</keyword>
<feature type="transmembrane region" description="Helical" evidence="1">
    <location>
        <begin position="12"/>
        <end position="34"/>
    </location>
</feature>
<feature type="transmembrane region" description="Helical" evidence="1">
    <location>
        <begin position="163"/>
        <end position="181"/>
    </location>
</feature>
<sequence>MLKNILNFNKEKYFDIIILLFAGFWAGIYAIYLLKDHIDPTQMEWLFNSEDKAQSIIGWLYFKNDNWHWPITFTDSLAYPTGSSIAYTDSLPIFAVLFKIFSPFFADNFQYFGLVILLNIVLQFFWGAKLGALFSRGSLFCAMGAGLLFMLAPPLVWRLHGHLALTSHWLILASLWTYFQLVNIGNNKKMIKIIIFQAILLLFSAGIHPYLSVMVLLIVISSHIQTFCLQRITLTKAVILFLLFLTLLIFGWYFFGYFMTDGSEGDSYGFYSLNLNALFNPIDEYSRFVKPMPVNDGQYEGFNYLGIGIILLIFANMGVLIVKRNQLDFILVKQAFRQNWVLFTLAILLTLLALSNKVYWNKSLILHYPLPDLLINVISRFRASARFFWVVHYLIILAVLIISFKIWNHRQIKVLLTLVILIQFFDSVPLQNSVIQSGPLHSQSNILKSPEWLHLSKDYKKLIILPSYQCNAIESYPALEKIAALQNLKTNSSRLARYNPRDIKLHCQQLLNSLQSGKMEKDAAYALDLKKTFNYYTKINANHNSTHYCNYLDGYVLCRLRKDTLEKPTLKLPISTYKIKEIIYFTRERNNALNYQFGDWSSSEPSGTWTNGAEAHLLLKLSEPITDDLILNIEASPFVNEKHTQQKIDLLVNHHLVSEWTFKQGEIVSNNYQVPISKQLIDNSPFLQITFRILNPLSPQELGLSDDPRLLGLFVTRIQLYQKSSQSVNL</sequence>
<evidence type="ECO:0008006" key="6">
    <source>
        <dbReference type="Google" id="ProtNLM"/>
    </source>
</evidence>
<feature type="transmembrane region" description="Helical" evidence="1">
    <location>
        <begin position="387"/>
        <end position="407"/>
    </location>
</feature>
<dbReference type="InterPro" id="IPR046278">
    <property type="entry name" value="DUF6311"/>
</dbReference>
<feature type="domain" description="DUF6311" evidence="2">
    <location>
        <begin position="36"/>
        <end position="426"/>
    </location>
</feature>
<feature type="domain" description="DUF6311" evidence="3">
    <location>
        <begin position="451"/>
        <end position="559"/>
    </location>
</feature>
<feature type="transmembrane region" description="Helical" evidence="1">
    <location>
        <begin position="340"/>
        <end position="360"/>
    </location>
</feature>
<comment type="caution">
    <text evidence="4">The sequence shown here is derived from an EMBL/GenBank/DDBJ whole genome shotgun (WGS) entry which is preliminary data.</text>
</comment>
<evidence type="ECO:0000259" key="2">
    <source>
        <dbReference type="Pfam" id="PF19830"/>
    </source>
</evidence>
<dbReference type="EMBL" id="SFAT01000116">
    <property type="protein sequence ID" value="TRU96465.1"/>
    <property type="molecule type" value="Genomic_DNA"/>
</dbReference>
<evidence type="ECO:0000259" key="3">
    <source>
        <dbReference type="Pfam" id="PF25853"/>
    </source>
</evidence>
<dbReference type="Pfam" id="PF19830">
    <property type="entry name" value="DUF6311"/>
    <property type="match status" value="1"/>
</dbReference>
<feature type="transmembrane region" description="Helical" evidence="1">
    <location>
        <begin position="232"/>
        <end position="255"/>
    </location>
</feature>
<dbReference type="InterPro" id="IPR058671">
    <property type="entry name" value="DUF6311_C"/>
</dbReference>
<dbReference type="Pfam" id="PF25853">
    <property type="entry name" value="DUF6311_C"/>
    <property type="match status" value="1"/>
</dbReference>
<dbReference type="Proteomes" id="UP000320523">
    <property type="component" value="Unassembled WGS sequence"/>
</dbReference>
<keyword evidence="1" id="KW-0812">Transmembrane</keyword>
<feature type="transmembrane region" description="Helical" evidence="1">
    <location>
        <begin position="193"/>
        <end position="220"/>
    </location>
</feature>
<reference evidence="4 5" key="1">
    <citation type="submission" date="2019-01" db="EMBL/GenBank/DDBJ databases">
        <title>Coherence of Microcystis species and biogeography revealed through population genomics.</title>
        <authorList>
            <person name="Perez-Carrascal O.M."/>
            <person name="Terrat Y."/>
            <person name="Giani A."/>
            <person name="Fortin N."/>
            <person name="Tromas N."/>
            <person name="Shapiro B.J."/>
        </authorList>
    </citation>
    <scope>NUCLEOTIDE SEQUENCE [LARGE SCALE GENOMIC DNA]</scope>
    <source>
        <strain evidence="4">Mw_QC_S_20081001_S30D</strain>
    </source>
</reference>
<protein>
    <recommendedName>
        <fullName evidence="6">Glycosyltransferase RgtA/B/C/D-like domain-containing protein</fullName>
    </recommendedName>
</protein>
<keyword evidence="1" id="KW-0472">Membrane</keyword>
<accession>A0A552JLI2</accession>
<evidence type="ECO:0000256" key="1">
    <source>
        <dbReference type="SAM" id="Phobius"/>
    </source>
</evidence>
<feature type="transmembrane region" description="Helical" evidence="1">
    <location>
        <begin position="133"/>
        <end position="151"/>
    </location>
</feature>
<gene>
    <name evidence="4" type="ORF">EWV75_11270</name>
</gene>
<evidence type="ECO:0000313" key="5">
    <source>
        <dbReference type="Proteomes" id="UP000320523"/>
    </source>
</evidence>
<evidence type="ECO:0000313" key="4">
    <source>
        <dbReference type="EMBL" id="TRU96465.1"/>
    </source>
</evidence>